<dbReference type="PANTHER" id="PTHR11010:SF38">
    <property type="entry name" value="LYSOSOMAL PRO-X CARBOXYPEPTIDASE"/>
    <property type="match status" value="1"/>
</dbReference>
<reference evidence="8" key="1">
    <citation type="submission" date="1998-01" db="EMBL/GenBank/DDBJ databases">
        <authorList>
            <person name="Bevan M."/>
            <person name="Brandt P."/>
            <person name="Dose S."/>
            <person name="Jarke D."/>
            <person name="Scharfe M."/>
            <person name="Schon O."/>
            <person name="Hoheisel J."/>
            <person name="Mewes H.W."/>
            <person name="Mayer K."/>
            <person name="Schueller C."/>
        </authorList>
    </citation>
    <scope>NUCLEOTIDE SEQUENCE</scope>
</reference>
<dbReference type="EMBL" id="AL021684">
    <property type="protein sequence ID" value="CAA16683.1"/>
    <property type="molecule type" value="Genomic_DNA"/>
</dbReference>
<keyword evidence="5" id="KW-0325">Glycoprotein</keyword>
<dbReference type="PIR" id="T05893">
    <property type="entry name" value="T05893"/>
</dbReference>
<feature type="signal peptide" evidence="7">
    <location>
        <begin position="1"/>
        <end position="22"/>
    </location>
</feature>
<evidence type="ECO:0000256" key="6">
    <source>
        <dbReference type="SAM" id="MobiDB-lite"/>
    </source>
</evidence>
<feature type="chain" id="PRO_5004158819" evidence="7">
    <location>
        <begin position="23"/>
        <end position="499"/>
    </location>
</feature>
<dbReference type="ExpressionAtlas" id="O49540">
    <property type="expression patterns" value="baseline and differential"/>
</dbReference>
<dbReference type="InterPro" id="IPR029058">
    <property type="entry name" value="AB_hydrolase_fold"/>
</dbReference>
<dbReference type="InterPro" id="IPR008758">
    <property type="entry name" value="Peptidase_S28"/>
</dbReference>
<comment type="similarity">
    <text evidence="1">Belongs to the peptidase S28 family.</text>
</comment>
<dbReference type="Gene3D" id="3.40.50.1820">
    <property type="entry name" value="alpha/beta hydrolase"/>
    <property type="match status" value="1"/>
</dbReference>
<dbReference type="GO" id="GO:0004180">
    <property type="term" value="F:carboxypeptidase activity"/>
    <property type="evidence" value="ECO:0007669"/>
    <property type="project" value="UniProtKB-KW"/>
</dbReference>
<feature type="compositionally biased region" description="Basic and acidic residues" evidence="6">
    <location>
        <begin position="483"/>
        <end position="493"/>
    </location>
</feature>
<evidence type="ECO:0000313" key="8">
    <source>
        <dbReference type="EMBL" id="CAA16683.1"/>
    </source>
</evidence>
<dbReference type="Pfam" id="PF05577">
    <property type="entry name" value="Peptidase_S28"/>
    <property type="match status" value="1"/>
</dbReference>
<evidence type="ECO:0000256" key="7">
    <source>
        <dbReference type="SAM" id="SignalP"/>
    </source>
</evidence>
<evidence type="ECO:0000256" key="4">
    <source>
        <dbReference type="ARBA" id="ARBA00022801"/>
    </source>
</evidence>
<keyword evidence="8" id="KW-0121">Carboxypeptidase</keyword>
<sequence length="499" mass="56153">MASHFCLLLIFTFFTLVFPSNGSSLSSSKLLPRFPRYTFQNREARIQQFRGDRNEYRYETKFFSQQLDHFSFADLPKFSQRYLINSDHWLGASALGPIFLYCGNEGDIEWFATNSGFIWDIAPKFGALLVFPEHRYYGESMPYGSREEAYKNATTLSYLTTEQALADFAVFVTDLKRNLSAEACPVVLFGGSYGGSNNCVFVFVVIDATVLAAWMRLKYPHIAIGALASSAPILQFEDVVPPETFYDIASNDFKRESSSCFNTIKDSWDAIIAEGQKENGLLQLTKTFHFCRVLNSTDDLSDWLDSAYSYLAMVDYPYPADFMMPLPGHPIREVCRKIDGAGSNASILDRIYAGISVYYNYTGNVDCFKLDDDPHGLDGWNWQDIATTLKSFGSNIIFSNGLLDPWSGGSVLKNLSDTIVALVTKEGITKSLINLSHLKTFDHSSSSLHFIDLMNYFWCTSLGSTTFNTRRPEMACGPAGSRDTVDSRMDRNLSSRKRS</sequence>
<keyword evidence="2" id="KW-0645">Protease</keyword>
<evidence type="ECO:0000256" key="5">
    <source>
        <dbReference type="ARBA" id="ARBA00023180"/>
    </source>
</evidence>
<protein>
    <submittedName>
        <fullName evidence="8">Lysosomal Pro-X carboxypeptidase - like protein</fullName>
    </submittedName>
</protein>
<accession>O49540</accession>
<dbReference type="GO" id="GO:0006508">
    <property type="term" value="P:proteolysis"/>
    <property type="evidence" value="ECO:0007669"/>
    <property type="project" value="UniProtKB-KW"/>
</dbReference>
<organism evidence="8">
    <name type="scientific">Arabidopsis thaliana</name>
    <name type="common">Mouse-ear cress</name>
    <dbReference type="NCBI Taxonomy" id="3702"/>
    <lineage>
        <taxon>Eukaryota</taxon>
        <taxon>Viridiplantae</taxon>
        <taxon>Streptophyta</taxon>
        <taxon>Embryophyta</taxon>
        <taxon>Tracheophyta</taxon>
        <taxon>Spermatophyta</taxon>
        <taxon>Magnoliopsida</taxon>
        <taxon>eudicotyledons</taxon>
        <taxon>Gunneridae</taxon>
        <taxon>Pentapetalae</taxon>
        <taxon>rosids</taxon>
        <taxon>malvids</taxon>
        <taxon>Brassicales</taxon>
        <taxon>Brassicaceae</taxon>
        <taxon>Camelineae</taxon>
        <taxon>Arabidopsis</taxon>
    </lineage>
</organism>
<dbReference type="AlphaFoldDB" id="O49540"/>
<dbReference type="SUPFAM" id="SSF53474">
    <property type="entry name" value="alpha/beta-Hydrolases"/>
    <property type="match status" value="2"/>
</dbReference>
<gene>
    <name evidence="8" type="primary">F6H11.120</name>
</gene>
<keyword evidence="4" id="KW-0378">Hydrolase</keyword>
<dbReference type="GO" id="GO:0070008">
    <property type="term" value="F:serine-type exopeptidase activity"/>
    <property type="evidence" value="ECO:0007669"/>
    <property type="project" value="InterPro"/>
</dbReference>
<evidence type="ECO:0000256" key="2">
    <source>
        <dbReference type="ARBA" id="ARBA00022670"/>
    </source>
</evidence>
<proteinExistence type="inferred from homology"/>
<dbReference type="PANTHER" id="PTHR11010">
    <property type="entry name" value="PROTEASE S28 PRO-X CARBOXYPEPTIDASE-RELATED"/>
    <property type="match status" value="1"/>
</dbReference>
<reference evidence="8" key="2">
    <citation type="submission" date="1998-04" db="EMBL/GenBank/DDBJ databases">
        <authorList>
            <person name="EU Arabidopsis sequencing project"/>
        </authorList>
    </citation>
    <scope>NUCLEOTIDE SEQUENCE</scope>
</reference>
<keyword evidence="3 7" id="KW-0732">Signal</keyword>
<feature type="region of interest" description="Disordered" evidence="6">
    <location>
        <begin position="475"/>
        <end position="499"/>
    </location>
</feature>
<reference key="3">
    <citation type="journal article" date="2000" name="Nature">
        <title>Sequence and analysis of chromosome 5 of the plant Arabidopsis thaliana.</title>
        <authorList>
            <consortium name="Kazusa DNA Research Institute"/>
            <consortium name="Cold Spring Harbor and Washington University in St Louis Sequencing Consortium"/>
            <consortium name="European Union Arabidopsis Genome Sequencing Consortium"/>
            <person name="Tabata S."/>
            <person name="Kaneko T."/>
            <person name="Nakamura Y."/>
            <person name="Kotani H."/>
            <person name="Kato T."/>
            <person name="Asamizu E."/>
            <person name="Miyajima N."/>
            <person name="Sasamoto S."/>
            <person name="Kimura T."/>
            <person name="Hosouchi T."/>
            <person name="Kawashima K."/>
            <person name="Kohara M."/>
            <person name="Matsumoto M."/>
            <person name="Matsuno A."/>
            <person name="Muraki A."/>
            <person name="Nakayama S."/>
            <person name="Nakazaki N."/>
            <person name="Naruo K."/>
            <person name="Okumura S."/>
            <person name="Shinpo S."/>
            <person name="Takeuchi C."/>
            <person name="Wada T."/>
            <person name="Watanabe A."/>
            <person name="Yamada M."/>
            <person name="Yasuda M."/>
            <person name="Sato S."/>
            <person name="de la Bastide M."/>
            <person name="Huang E."/>
            <person name="Spiegel L."/>
            <person name="Gnoj L."/>
            <person name="O'Shaughnessy A."/>
            <person name="Preston R."/>
            <person name="Habermann K."/>
            <person name="Murray J."/>
            <person name="Johnson D."/>
            <person name="Rohlfing T."/>
            <person name="Nelson J."/>
            <person name="Stoneking T."/>
            <person name="Pepin K."/>
            <person name="Spieth J."/>
            <person name="Sekhon M."/>
            <person name="Armstrong J."/>
            <person name="Becker M."/>
            <person name="Belter E."/>
            <person name="Cordum H."/>
            <person name="Cordes M."/>
            <person name="Courtney L."/>
            <person name="Courtney W."/>
            <person name="Dante M."/>
            <person name="Du H."/>
            <person name="Edwards J."/>
            <person name="Fryman J."/>
            <person name="Haakensen B."/>
            <person name="Lamar E."/>
            <person name="Latreille P."/>
            <person name="Leonard S."/>
            <person name="Meyer R."/>
            <person name="Mulvaney E."/>
            <person name="Ozersky P."/>
            <person name="Riley A."/>
            <person name="Strowmatt C."/>
            <person name="Wagner-McPherson C."/>
            <person name="Wollam A."/>
            <person name="Yoakum M."/>
            <person name="Bell M."/>
            <person name="Dedhia N."/>
            <person name="Parnell L."/>
            <person name="Shah R."/>
            <person name="Rodriguez M."/>
            <person name="See L.H."/>
            <person name="Vil D."/>
            <person name="Baker J."/>
            <person name="Kirchoff K."/>
            <person name="Toth K."/>
            <person name="King L."/>
            <person name="Bahret A."/>
            <person name="Miller B."/>
            <person name="Marra M."/>
            <person name="Martienssen R."/>
            <person name="McCombie W.R."/>
            <person name="Wilson R.K."/>
            <person name="Murphy G."/>
            <person name="Bancroft I."/>
            <person name="Volckaert G."/>
            <person name="Wambutt R."/>
            <person name="Dusterhoft A."/>
            <person name="Stiekema W."/>
            <person name="Pohl T."/>
            <person name="Entian K.D."/>
            <person name="Terryn N."/>
            <person name="Hartley N."/>
            <person name="Bent E."/>
            <person name="Johnson S."/>
            <person name="Langham S.A."/>
            <person name="McCullagh B."/>
            <person name="Robben J."/>
            <person name="Grymonprez B."/>
            <person name="Zimmermann W."/>
            <person name="Ramsperger U."/>
            <person name="Wedler H."/>
            <person name="Balke K."/>
            <person name="Wedler E."/>
            <person name="Peters S."/>
            <person name="van Staveren M."/>
            <person name="Dirkse W."/>
            <person name="Mooijman P."/>
            <person name="Lankhorst R.K."/>
            <person name="Weitzenegger T."/>
            <person name="Bothe G."/>
            <person name="Rose M."/>
            <person name="Hauf J."/>
            <person name="Berneiser S."/>
            <person name="Hempel S."/>
            <person name="Feldpausch M."/>
            <person name="Lamberth S."/>
            <person name="Villarroel R."/>
            <person name="Gielen J."/>
            <person name="Ardiles W."/>
            <person name="Bents O."/>
            <person name="Lemcke K."/>
            <person name="Kolesov G."/>
            <person name="Mayer K."/>
            <person name="Rudd S."/>
            <person name="Schoof H."/>
            <person name="Schueller C."/>
            <person name="Zaccaria P."/>
            <person name="Mewes H.W."/>
            <person name="Bevan M."/>
            <person name="Fransz P."/>
        </authorList>
    </citation>
    <scope>NUCLEOTIDE SEQUENCE [LARGE SCALE GENOMIC DNA]</scope>
    <source>
        <strain>cv. Columbia</strain>
    </source>
</reference>
<evidence type="ECO:0000256" key="3">
    <source>
        <dbReference type="ARBA" id="ARBA00022729"/>
    </source>
</evidence>
<dbReference type="MEROPS" id="S28.A02"/>
<evidence type="ECO:0000256" key="1">
    <source>
        <dbReference type="ARBA" id="ARBA00011079"/>
    </source>
</evidence>
<dbReference type="ESTHER" id="arath-F6H11.120">
    <property type="family name" value="Prolylcarboxypeptidase"/>
</dbReference>
<name>O49540_ARATH</name>